<protein>
    <submittedName>
        <fullName evidence="1">Uncharacterized protein</fullName>
    </submittedName>
</protein>
<name>A0A0H5Q0R9_9ZZZZ</name>
<organism evidence="1">
    <name type="scientific">uncultured prokaryote</name>
    <dbReference type="NCBI Taxonomy" id="198431"/>
    <lineage>
        <taxon>unclassified sequences</taxon>
        <taxon>environmental samples</taxon>
    </lineage>
</organism>
<geneLocation type="plasmid" evidence="1">
    <name>pRGRH0669</name>
</geneLocation>
<accession>A0A0H5Q0R9</accession>
<evidence type="ECO:0000313" key="1">
    <source>
        <dbReference type="EMBL" id="CRY95566.1"/>
    </source>
</evidence>
<reference evidence="1" key="1">
    <citation type="submission" date="2015-06" db="EMBL/GenBank/DDBJ databases">
        <authorList>
            <person name="Joergensen T."/>
        </authorList>
    </citation>
    <scope>NUCLEOTIDE SEQUENCE</scope>
    <source>
        <plasmid evidence="1">pRGRH0669</plasmid>
    </source>
</reference>
<proteinExistence type="predicted"/>
<reference evidence="1" key="2">
    <citation type="submission" date="2015-07" db="EMBL/GenBank/DDBJ databases">
        <title>Plasmids, circular viruses and viroids from rat gut.</title>
        <authorList>
            <person name="Jorgensen T.J."/>
            <person name="Hansen M.A."/>
            <person name="Xu Z."/>
            <person name="Tabak M.A."/>
            <person name="Sorensen S.J."/>
            <person name="Hansen L.H."/>
        </authorList>
    </citation>
    <scope>NUCLEOTIDE SEQUENCE</scope>
    <source>
        <plasmid evidence="1">pRGRH0669</plasmid>
    </source>
</reference>
<keyword evidence="1" id="KW-0614">Plasmid</keyword>
<sequence length="90" mass="10419">MPFGRYNLYVNYEKCGDFSTLADCWQILEDAYAKLPDPYGDSLHWEIHDPFHGAAFCKFDMEGGIWEACCEDSKTFALYLDLVGWDKMTT</sequence>
<dbReference type="EMBL" id="LN853291">
    <property type="protein sequence ID" value="CRY95566.1"/>
    <property type="molecule type" value="Genomic_DNA"/>
</dbReference>
<dbReference type="AlphaFoldDB" id="A0A0H5Q0R9"/>